<evidence type="ECO:0000313" key="1">
    <source>
        <dbReference type="EMBL" id="JAP58257.1"/>
    </source>
</evidence>
<accession>A0A0X3Q787</accession>
<organism evidence="1">
    <name type="scientific">Schistocephalus solidus</name>
    <name type="common">Tapeworm</name>
    <dbReference type="NCBI Taxonomy" id="70667"/>
    <lineage>
        <taxon>Eukaryota</taxon>
        <taxon>Metazoa</taxon>
        <taxon>Spiralia</taxon>
        <taxon>Lophotrochozoa</taxon>
        <taxon>Platyhelminthes</taxon>
        <taxon>Cestoda</taxon>
        <taxon>Eucestoda</taxon>
        <taxon>Diphyllobothriidea</taxon>
        <taxon>Diphyllobothriidae</taxon>
        <taxon>Schistocephalus</taxon>
    </lineage>
</organism>
<reference evidence="1" key="1">
    <citation type="submission" date="2016-01" db="EMBL/GenBank/DDBJ databases">
        <title>Reference transcriptome for the parasite Schistocephalus solidus: insights into the molecular evolution of parasitism.</title>
        <authorList>
            <person name="Hebert F.O."/>
            <person name="Grambauer S."/>
            <person name="Barber I."/>
            <person name="Landry C.R."/>
            <person name="Aubin-Horth N."/>
        </authorList>
    </citation>
    <scope>NUCLEOTIDE SEQUENCE</scope>
</reference>
<dbReference type="AlphaFoldDB" id="A0A0X3Q787"/>
<name>A0A0X3Q787_SCHSO</name>
<sequence length="102" mass="11516">MLTPSFSRLEPIPPVRHQGVHEEIVRLMENNFPSLVPNSCVGRYYIYRQYWPSSTTAGDRSDHDLHAHFMRMGSLGLTPHPVSSNSSGLKHKAAAVVCQRRC</sequence>
<protein>
    <submittedName>
        <fullName evidence="1">Uncharacterized protein</fullName>
    </submittedName>
</protein>
<proteinExistence type="predicted"/>
<gene>
    <name evidence="1" type="ORF">TR153383</name>
</gene>
<dbReference type="EMBL" id="GEEE01004968">
    <property type="protein sequence ID" value="JAP58257.1"/>
    <property type="molecule type" value="Transcribed_RNA"/>
</dbReference>